<comment type="caution">
    <text evidence="5">The sequence shown here is derived from an EMBL/GenBank/DDBJ whole genome shotgun (WGS) entry which is preliminary data.</text>
</comment>
<dbReference type="PRINTS" id="PR00081">
    <property type="entry name" value="GDHRDH"/>
</dbReference>
<dbReference type="EMBL" id="CASHTH010001687">
    <property type="protein sequence ID" value="CAI8018411.1"/>
    <property type="molecule type" value="Genomic_DNA"/>
</dbReference>
<dbReference type="Gene3D" id="3.40.50.720">
    <property type="entry name" value="NAD(P)-binding Rossmann-like Domain"/>
    <property type="match status" value="1"/>
</dbReference>
<dbReference type="Proteomes" id="UP001174909">
    <property type="component" value="Unassembled WGS sequence"/>
</dbReference>
<dbReference type="PRINTS" id="PR00080">
    <property type="entry name" value="SDRFAMILY"/>
</dbReference>
<evidence type="ECO:0000256" key="1">
    <source>
        <dbReference type="ARBA" id="ARBA00005194"/>
    </source>
</evidence>
<accession>A0AA35RY69</accession>
<comment type="similarity">
    <text evidence="2 4">Belongs to the short-chain dehydrogenases/reductases (SDR) family.</text>
</comment>
<dbReference type="PANTHER" id="PTHR42760">
    <property type="entry name" value="SHORT-CHAIN DEHYDROGENASES/REDUCTASES FAMILY MEMBER"/>
    <property type="match status" value="1"/>
</dbReference>
<name>A0AA35RY69_GEOBA</name>
<dbReference type="PANTHER" id="PTHR42760:SF5">
    <property type="entry name" value="2-DEHYDRO-3-DEOXY-D-GLUCONATE 5-DEHYDROGENASE"/>
    <property type="match status" value="1"/>
</dbReference>
<organism evidence="5 6">
    <name type="scientific">Geodia barretti</name>
    <name type="common">Barrett's horny sponge</name>
    <dbReference type="NCBI Taxonomy" id="519541"/>
    <lineage>
        <taxon>Eukaryota</taxon>
        <taxon>Metazoa</taxon>
        <taxon>Porifera</taxon>
        <taxon>Demospongiae</taxon>
        <taxon>Heteroscleromorpha</taxon>
        <taxon>Tetractinellida</taxon>
        <taxon>Astrophorina</taxon>
        <taxon>Geodiidae</taxon>
        <taxon>Geodia</taxon>
    </lineage>
</organism>
<gene>
    <name evidence="5" type="ORF">GBAR_LOCUS11169</name>
</gene>
<evidence type="ECO:0000256" key="3">
    <source>
        <dbReference type="ARBA" id="ARBA00023002"/>
    </source>
</evidence>
<dbReference type="AlphaFoldDB" id="A0AA35RY69"/>
<dbReference type="GO" id="GO:0016616">
    <property type="term" value="F:oxidoreductase activity, acting on the CH-OH group of donors, NAD or NADP as acceptor"/>
    <property type="evidence" value="ECO:0007669"/>
    <property type="project" value="TreeGrafter"/>
</dbReference>
<comment type="pathway">
    <text evidence="1">Lipid metabolism; fatty acid biosynthesis.</text>
</comment>
<dbReference type="Pfam" id="PF00106">
    <property type="entry name" value="adh_short"/>
    <property type="match status" value="1"/>
</dbReference>
<dbReference type="InterPro" id="IPR036291">
    <property type="entry name" value="NAD(P)-bd_dom_sf"/>
</dbReference>
<evidence type="ECO:0000313" key="6">
    <source>
        <dbReference type="Proteomes" id="UP001174909"/>
    </source>
</evidence>
<sequence>MSNSNGDMFDLTGRVALVTGGNGGLGLGMALGLANAGADIAIAARNADKNAAAVSAIEATGRRAFAIPTDVTSDSDIDDMASRAIAHFGHVDILINNAGATVRKAPEDTTAAEWDNVLDVNLRAAFLSCRAIHPHFKAQGGGKIISIGSMFSIFGGGGSGVPYSSSKGGIVQLAKSFAVAWAGDNIQSNAILPGWFMTELTQAIPESQPERYDLINKRIPMGRWGTPTSFRARRYSWPVARRTT</sequence>
<dbReference type="SUPFAM" id="SSF51735">
    <property type="entry name" value="NAD(P)-binding Rossmann-fold domains"/>
    <property type="match status" value="1"/>
</dbReference>
<keyword evidence="3" id="KW-0560">Oxidoreductase</keyword>
<evidence type="ECO:0000313" key="5">
    <source>
        <dbReference type="EMBL" id="CAI8018411.1"/>
    </source>
</evidence>
<dbReference type="FunFam" id="3.40.50.720:FF:000084">
    <property type="entry name" value="Short-chain dehydrogenase reductase"/>
    <property type="match status" value="1"/>
</dbReference>
<reference evidence="5" key="1">
    <citation type="submission" date="2023-03" db="EMBL/GenBank/DDBJ databases">
        <authorList>
            <person name="Steffen K."/>
            <person name="Cardenas P."/>
        </authorList>
    </citation>
    <scope>NUCLEOTIDE SEQUENCE</scope>
</reference>
<proteinExistence type="inferred from homology"/>
<keyword evidence="6" id="KW-1185">Reference proteome</keyword>
<protein>
    <submittedName>
        <fullName evidence="5">2-dehydro-3-deoxy-D-gluconate 5-dehydrogenase</fullName>
    </submittedName>
</protein>
<evidence type="ECO:0000256" key="2">
    <source>
        <dbReference type="ARBA" id="ARBA00006484"/>
    </source>
</evidence>
<dbReference type="InterPro" id="IPR002347">
    <property type="entry name" value="SDR_fam"/>
</dbReference>
<evidence type="ECO:0000256" key="4">
    <source>
        <dbReference type="RuleBase" id="RU000363"/>
    </source>
</evidence>